<sequence>MEINQGEKQSRTTEKFSDCQNIESVEQTYLQKLWMLQHWKFLRRDWITICLKWYPLRLVHGIPLMEPIANQWDPIENFQARPDDLIISTYPKAGTTWMQETVDLILNKDDLEKAHRAPIHVRIPFLEICSPAPIPSGVDKLVNTPSPRVIKTHLPFQLVPKSFWENNCKMIYVARNAKDNLVSYYFFDQMNLTQPDPGPWEEYVTKFMEGKVAWGSWYDHVQRYWDEKDNHRILYVFYEDMKKDLAREVHRVKDFLQVDMSEDIVQKIVHKATFEIMKENPMANYETVPSSLFDKSKSSFMRKGTVGDWKNYFTVAQREAFDAHYQQKMKGTNLHFQEE</sequence>
<reference evidence="7" key="1">
    <citation type="submission" date="2025-08" db="UniProtKB">
        <authorList>
            <consortium name="Ensembl"/>
        </authorList>
    </citation>
    <scope>IDENTIFICATION</scope>
</reference>
<dbReference type="SUPFAM" id="SSF52540">
    <property type="entry name" value="P-loop containing nucleoside triphosphate hydrolases"/>
    <property type="match status" value="1"/>
</dbReference>
<keyword evidence="4 5" id="KW-0808">Transferase</keyword>
<keyword evidence="3" id="KW-0963">Cytoplasm</keyword>
<comment type="similarity">
    <text evidence="2 5">Belongs to the sulfotransferase 1 family.</text>
</comment>
<dbReference type="InterPro" id="IPR027417">
    <property type="entry name" value="P-loop_NTPase"/>
</dbReference>
<evidence type="ECO:0000256" key="1">
    <source>
        <dbReference type="ARBA" id="ARBA00004496"/>
    </source>
</evidence>
<evidence type="ECO:0000313" key="7">
    <source>
        <dbReference type="Ensembl" id="ENSLLTP00000014700.1"/>
    </source>
</evidence>
<dbReference type="GO" id="GO:0008146">
    <property type="term" value="F:sulfotransferase activity"/>
    <property type="evidence" value="ECO:0007669"/>
    <property type="project" value="InterPro"/>
</dbReference>
<dbReference type="Ensembl" id="ENSLLTT00000015282.1">
    <property type="protein sequence ID" value="ENSLLTP00000014700.1"/>
    <property type="gene ID" value="ENSLLTG00000011283.1"/>
</dbReference>
<dbReference type="Pfam" id="PF00685">
    <property type="entry name" value="Sulfotransfer_1"/>
    <property type="match status" value="1"/>
</dbReference>
<dbReference type="Gene3D" id="3.40.50.300">
    <property type="entry name" value="P-loop containing nucleotide triphosphate hydrolases"/>
    <property type="match status" value="1"/>
</dbReference>
<keyword evidence="8" id="KW-1185">Reference proteome</keyword>
<proteinExistence type="inferred from homology"/>
<protein>
    <recommendedName>
        <fullName evidence="5">Sulfotransferase</fullName>
        <ecNumber evidence="5">2.8.2.-</ecNumber>
    </recommendedName>
</protein>
<feature type="domain" description="Sulfotransferase" evidence="6">
    <location>
        <begin position="82"/>
        <end position="332"/>
    </location>
</feature>
<dbReference type="EC" id="2.8.2.-" evidence="5"/>
<evidence type="ECO:0000256" key="3">
    <source>
        <dbReference type="ARBA" id="ARBA00022490"/>
    </source>
</evidence>
<dbReference type="GO" id="GO:0005737">
    <property type="term" value="C:cytoplasm"/>
    <property type="evidence" value="ECO:0007669"/>
    <property type="project" value="UniProtKB-SubCell"/>
</dbReference>
<comment type="subcellular location">
    <subcellularLocation>
        <location evidence="1">Cytoplasm</location>
    </subcellularLocation>
</comment>
<evidence type="ECO:0000313" key="8">
    <source>
        <dbReference type="Proteomes" id="UP000694406"/>
    </source>
</evidence>
<organism evidence="7 8">
    <name type="scientific">Laticauda laticaudata</name>
    <name type="common">Blue-ringed sea krait</name>
    <name type="synonym">Blue-lipped sea krait</name>
    <dbReference type="NCBI Taxonomy" id="8630"/>
    <lineage>
        <taxon>Eukaryota</taxon>
        <taxon>Metazoa</taxon>
        <taxon>Chordata</taxon>
        <taxon>Craniata</taxon>
        <taxon>Vertebrata</taxon>
        <taxon>Euteleostomi</taxon>
        <taxon>Lepidosauria</taxon>
        <taxon>Squamata</taxon>
        <taxon>Bifurcata</taxon>
        <taxon>Unidentata</taxon>
        <taxon>Episquamata</taxon>
        <taxon>Toxicofera</taxon>
        <taxon>Serpentes</taxon>
        <taxon>Colubroidea</taxon>
        <taxon>Elapidae</taxon>
        <taxon>Laticaudinae</taxon>
        <taxon>Laticauda</taxon>
    </lineage>
</organism>
<dbReference type="InterPro" id="IPR000863">
    <property type="entry name" value="Sulfotransferase_dom"/>
</dbReference>
<dbReference type="GeneTree" id="ENSGT00940000163342"/>
<name>A0A8C5S9F9_LATLA</name>
<dbReference type="AlphaFoldDB" id="A0A8C5S9F9"/>
<dbReference type="PANTHER" id="PTHR11783">
    <property type="entry name" value="SULFOTRANSFERASE SULT"/>
    <property type="match status" value="1"/>
</dbReference>
<evidence type="ECO:0000256" key="5">
    <source>
        <dbReference type="RuleBase" id="RU361155"/>
    </source>
</evidence>
<reference evidence="7" key="2">
    <citation type="submission" date="2025-09" db="UniProtKB">
        <authorList>
            <consortium name="Ensembl"/>
        </authorList>
    </citation>
    <scope>IDENTIFICATION</scope>
</reference>
<dbReference type="Proteomes" id="UP000694406">
    <property type="component" value="Unplaced"/>
</dbReference>
<accession>A0A8C5S9F9</accession>
<evidence type="ECO:0000256" key="2">
    <source>
        <dbReference type="ARBA" id="ARBA00005771"/>
    </source>
</evidence>
<dbReference type="FunFam" id="3.40.50.300:FF:000433">
    <property type="entry name" value="Estrogen sulfotransferase"/>
    <property type="match status" value="1"/>
</dbReference>
<evidence type="ECO:0000259" key="6">
    <source>
        <dbReference type="Pfam" id="PF00685"/>
    </source>
</evidence>
<evidence type="ECO:0000256" key="4">
    <source>
        <dbReference type="ARBA" id="ARBA00022679"/>
    </source>
</evidence>